<comment type="catalytic activity">
    <reaction evidence="8">
        <text>L-seryl-[protein] + ATP = O-phospho-L-seryl-[protein] + ADP + H(+)</text>
        <dbReference type="Rhea" id="RHEA:17989"/>
        <dbReference type="Rhea" id="RHEA-COMP:9863"/>
        <dbReference type="Rhea" id="RHEA-COMP:11604"/>
        <dbReference type="ChEBI" id="CHEBI:15378"/>
        <dbReference type="ChEBI" id="CHEBI:29999"/>
        <dbReference type="ChEBI" id="CHEBI:30616"/>
        <dbReference type="ChEBI" id="CHEBI:83421"/>
        <dbReference type="ChEBI" id="CHEBI:456216"/>
        <dbReference type="EC" id="2.7.11.1"/>
    </reaction>
</comment>
<feature type="compositionally biased region" description="Polar residues" evidence="10">
    <location>
        <begin position="779"/>
        <end position="788"/>
    </location>
</feature>
<evidence type="ECO:0000313" key="13">
    <source>
        <dbReference type="EMBL" id="TKA22530.1"/>
    </source>
</evidence>
<dbReference type="Pfam" id="PF00069">
    <property type="entry name" value="Pkinase"/>
    <property type="match status" value="1"/>
</dbReference>
<name>A0A4U0TKV7_9PEZI</name>
<reference evidence="13 14" key="1">
    <citation type="submission" date="2017-03" db="EMBL/GenBank/DDBJ databases">
        <title>Genomes of endolithic fungi from Antarctica.</title>
        <authorList>
            <person name="Coleine C."/>
            <person name="Masonjones S."/>
            <person name="Stajich J.E."/>
        </authorList>
    </citation>
    <scope>NUCLEOTIDE SEQUENCE [LARGE SCALE GENOMIC DNA]</scope>
    <source>
        <strain evidence="13 14">CCFEE 6315</strain>
    </source>
</reference>
<evidence type="ECO:0000259" key="12">
    <source>
        <dbReference type="PROSITE" id="PS50011"/>
    </source>
</evidence>
<feature type="region of interest" description="Disordered" evidence="10">
    <location>
        <begin position="760"/>
        <end position="812"/>
    </location>
</feature>
<keyword evidence="14" id="KW-1185">Reference proteome</keyword>
<evidence type="ECO:0000256" key="4">
    <source>
        <dbReference type="ARBA" id="ARBA00022741"/>
    </source>
</evidence>
<dbReference type="PANTHER" id="PTHR44167">
    <property type="entry name" value="OVARIAN-SPECIFIC SERINE/THREONINE-PROTEIN KINASE LOK-RELATED"/>
    <property type="match status" value="1"/>
</dbReference>
<dbReference type="GO" id="GO:0005524">
    <property type="term" value="F:ATP binding"/>
    <property type="evidence" value="ECO:0007669"/>
    <property type="project" value="UniProtKB-UniRule"/>
</dbReference>
<comment type="caution">
    <text evidence="13">The sequence shown here is derived from an EMBL/GenBank/DDBJ whole genome shotgun (WGS) entry which is preliminary data.</text>
</comment>
<evidence type="ECO:0000313" key="14">
    <source>
        <dbReference type="Proteomes" id="UP000308549"/>
    </source>
</evidence>
<keyword evidence="3" id="KW-0723">Serine/threonine-protein kinase</keyword>
<feature type="domain" description="FHA" evidence="11">
    <location>
        <begin position="126"/>
        <end position="179"/>
    </location>
</feature>
<dbReference type="InterPro" id="IPR000719">
    <property type="entry name" value="Prot_kinase_dom"/>
</dbReference>
<dbReference type="SMART" id="SM00220">
    <property type="entry name" value="S_TKc"/>
    <property type="match status" value="1"/>
</dbReference>
<feature type="compositionally biased region" description="Basic and acidic residues" evidence="10">
    <location>
        <begin position="1080"/>
        <end position="1091"/>
    </location>
</feature>
<protein>
    <recommendedName>
        <fullName evidence="2">non-specific serine/threonine protein kinase</fullName>
        <ecNumber evidence="2">2.7.11.1</ecNumber>
    </recommendedName>
</protein>
<dbReference type="GO" id="GO:0005737">
    <property type="term" value="C:cytoplasm"/>
    <property type="evidence" value="ECO:0007669"/>
    <property type="project" value="TreeGrafter"/>
</dbReference>
<feature type="region of interest" description="Disordered" evidence="10">
    <location>
        <begin position="865"/>
        <end position="921"/>
    </location>
</feature>
<dbReference type="FunFam" id="3.30.200.20:FF:000470">
    <property type="entry name" value="Serine/threonine-protein kinase RAD53"/>
    <property type="match status" value="1"/>
</dbReference>
<feature type="domain" description="Protein kinase" evidence="12">
    <location>
        <begin position="285"/>
        <end position="576"/>
    </location>
</feature>
<feature type="compositionally biased region" description="Polar residues" evidence="10">
    <location>
        <begin position="865"/>
        <end position="884"/>
    </location>
</feature>
<dbReference type="InterPro" id="IPR008984">
    <property type="entry name" value="SMAD_FHA_dom_sf"/>
</dbReference>
<dbReference type="AlphaFoldDB" id="A0A4U0TKV7"/>
<dbReference type="Gene3D" id="1.10.510.10">
    <property type="entry name" value="Transferase(Phosphotransferase) domain 1"/>
    <property type="match status" value="1"/>
</dbReference>
<evidence type="ECO:0000256" key="8">
    <source>
        <dbReference type="ARBA" id="ARBA00048679"/>
    </source>
</evidence>
<feature type="region of interest" description="Disordered" evidence="10">
    <location>
        <begin position="703"/>
        <end position="736"/>
    </location>
</feature>
<evidence type="ECO:0000256" key="7">
    <source>
        <dbReference type="ARBA" id="ARBA00047899"/>
    </source>
</evidence>
<dbReference type="SUPFAM" id="SSF49879">
    <property type="entry name" value="SMAD/FHA domain"/>
    <property type="match status" value="1"/>
</dbReference>
<evidence type="ECO:0000256" key="3">
    <source>
        <dbReference type="ARBA" id="ARBA00022527"/>
    </source>
</evidence>
<feature type="region of interest" description="Disordered" evidence="10">
    <location>
        <begin position="634"/>
        <end position="653"/>
    </location>
</feature>
<dbReference type="EMBL" id="NAJL01000072">
    <property type="protein sequence ID" value="TKA22530.1"/>
    <property type="molecule type" value="Genomic_DNA"/>
</dbReference>
<feature type="binding site" evidence="9">
    <location>
        <position position="314"/>
    </location>
    <ligand>
        <name>ATP</name>
        <dbReference type="ChEBI" id="CHEBI:30616"/>
    </ligand>
</feature>
<dbReference type="Gene3D" id="2.60.200.20">
    <property type="match status" value="1"/>
</dbReference>
<evidence type="ECO:0000256" key="9">
    <source>
        <dbReference type="PROSITE-ProRule" id="PRU10141"/>
    </source>
</evidence>
<keyword evidence="4 9" id="KW-0547">Nucleotide-binding</keyword>
<dbReference type="Proteomes" id="UP000308549">
    <property type="component" value="Unassembled WGS sequence"/>
</dbReference>
<dbReference type="PANTHER" id="PTHR44167:SF24">
    <property type="entry name" value="SERINE_THREONINE-PROTEIN KINASE CHK2"/>
    <property type="match status" value="1"/>
</dbReference>
<dbReference type="PROSITE" id="PS50006">
    <property type="entry name" value="FHA_DOMAIN"/>
    <property type="match status" value="1"/>
</dbReference>
<comment type="similarity">
    <text evidence="1">Belongs to the protein kinase superfamily. CAMK Ser/Thr protein kinase family. CHEK2 subfamily.</text>
</comment>
<dbReference type="EC" id="2.7.11.1" evidence="2"/>
<keyword evidence="6 9" id="KW-0067">ATP-binding</keyword>
<dbReference type="GO" id="GO:0051598">
    <property type="term" value="P:meiotic recombination checkpoint signaling"/>
    <property type="evidence" value="ECO:0007669"/>
    <property type="project" value="TreeGrafter"/>
</dbReference>
<dbReference type="PROSITE" id="PS50011">
    <property type="entry name" value="PROTEIN_KINASE_DOM"/>
    <property type="match status" value="1"/>
</dbReference>
<dbReference type="SMART" id="SM00240">
    <property type="entry name" value="FHA"/>
    <property type="match status" value="1"/>
</dbReference>
<accession>A0A4U0TKV7</accession>
<comment type="catalytic activity">
    <reaction evidence="7">
        <text>L-threonyl-[protein] + ATP = O-phospho-L-threonyl-[protein] + ADP + H(+)</text>
        <dbReference type="Rhea" id="RHEA:46608"/>
        <dbReference type="Rhea" id="RHEA-COMP:11060"/>
        <dbReference type="Rhea" id="RHEA-COMP:11605"/>
        <dbReference type="ChEBI" id="CHEBI:15378"/>
        <dbReference type="ChEBI" id="CHEBI:30013"/>
        <dbReference type="ChEBI" id="CHEBI:30616"/>
        <dbReference type="ChEBI" id="CHEBI:61977"/>
        <dbReference type="ChEBI" id="CHEBI:456216"/>
        <dbReference type="EC" id="2.7.11.1"/>
    </reaction>
</comment>
<feature type="compositionally biased region" description="Low complexity" evidence="10">
    <location>
        <begin position="714"/>
        <end position="732"/>
    </location>
</feature>
<dbReference type="InterPro" id="IPR017441">
    <property type="entry name" value="Protein_kinase_ATP_BS"/>
</dbReference>
<evidence type="ECO:0000256" key="1">
    <source>
        <dbReference type="ARBA" id="ARBA00005575"/>
    </source>
</evidence>
<evidence type="ECO:0000256" key="5">
    <source>
        <dbReference type="ARBA" id="ARBA00022777"/>
    </source>
</evidence>
<proteinExistence type="inferred from homology"/>
<dbReference type="OrthoDB" id="504170at2759"/>
<dbReference type="InterPro" id="IPR008271">
    <property type="entry name" value="Ser/Thr_kinase_AS"/>
</dbReference>
<evidence type="ECO:0000259" key="11">
    <source>
        <dbReference type="PROSITE" id="PS50006"/>
    </source>
</evidence>
<keyword evidence="5" id="KW-0808">Transferase</keyword>
<evidence type="ECO:0000256" key="10">
    <source>
        <dbReference type="SAM" id="MobiDB-lite"/>
    </source>
</evidence>
<feature type="region of interest" description="Disordered" evidence="10">
    <location>
        <begin position="1"/>
        <end position="37"/>
    </location>
</feature>
<dbReference type="PROSITE" id="PS00107">
    <property type="entry name" value="PROTEIN_KINASE_ATP"/>
    <property type="match status" value="1"/>
</dbReference>
<gene>
    <name evidence="13" type="ORF">B0A50_08070</name>
</gene>
<dbReference type="InterPro" id="IPR000253">
    <property type="entry name" value="FHA_dom"/>
</dbReference>
<feature type="compositionally biased region" description="Basic and acidic residues" evidence="10">
    <location>
        <begin position="885"/>
        <end position="898"/>
    </location>
</feature>
<feature type="region of interest" description="Disordered" evidence="10">
    <location>
        <begin position="1079"/>
        <end position="1101"/>
    </location>
</feature>
<feature type="compositionally biased region" description="Polar residues" evidence="10">
    <location>
        <begin position="8"/>
        <end position="25"/>
    </location>
</feature>
<evidence type="ECO:0000256" key="6">
    <source>
        <dbReference type="ARBA" id="ARBA00022840"/>
    </source>
</evidence>
<dbReference type="InterPro" id="IPR011009">
    <property type="entry name" value="Kinase-like_dom_sf"/>
</dbReference>
<dbReference type="SUPFAM" id="SSF56112">
    <property type="entry name" value="Protein kinase-like (PK-like)"/>
    <property type="match status" value="1"/>
</dbReference>
<sequence length="1101" mass="121299">MAVRGPRGSQSQPWNEEATQQNTQGAMDPRRLGRNNSGLSEADISDVMCILHPCSPAAFRIVATTAEISPFNVLQNNGYGDYDDGLTRSALEEQETFILNNEGGASQAMDLALRFSADTINPTLGFVFGRNVRICDIVLATDNLKRVSNMHFSIFMNESGVLMLRDMSTNGTMVDDMLLKGKNSYEPQTRMLSPGSVIQILSVNLDEVVKFIVRIPSREGHFEEYEEKFQQHMERMAIAEAKMARGGEHARTLAPPNPRTQNAGSYKAPLVQNQHGMQWTGGDRYNVVGLIGKGAFATVFQLATKAEGHLVAAKELEKRRFMKNGVLDRKLDNELQIMKEISHPNIVRYVDYHDHTNHLYIIMEFVPCGDLQQYLNLHGPLVEGLGRKMAAQVLDSLCYLHTKKITHRDIKPDNILLADLRPDHFTIKLSDFGLSKVVKDNDTFLKTFCGTLLYCAPEVFPHYDAHTVAAGRGQKRPRKTGAIAPAAKFHSYSQSVDVWSFGAVLWFSLCNRPPFEGVADNTGRGMFEKIMMTPLDSTDLISENVSDEAVSLLCEMLNTNPAARPSPAACLKHPWFGNVRQPTVADDEEPASPELVLQRIEEEEEDMDANGGAQQAPDLSQLSIQGQAYVQLDSGDSQDSHYDEASLHSGSMNFFDPRQSKRFKSEAFAYRQQGQSLAESSSEVLGQRKLFGEISASALNAVKHGTQGPEISRSKSAGSDSANSSHSSNPGSQLARGEAALGAVASPSLLGAESLMREVHMQSPENTDSPAAEMHAPTTPHTPDQSRPFSAGQPLATPRLKDDVTPKQIAPRAFNRQIEIPIPASFWFDPNDESTHTLEYASKVSGQDYLANRSDVVTKSTSLATTMSGNVMNQGSRNQSQQARESQHHSPPEERNGDTDVELEPSVSHPSDTKFIKPPPRLGRLVSTPDSFIQTTLNFSERINSWGRDPSNTHVHPEKGDTRIAKRSIVLWFHAPGIDKLPSNVDWTKLPGLHCGVHTESSSGIYVNGVPLKKSISSGGELHWGKVYSGDEIEVWRDPRQGNAGLKFRLEVFHGEGRERRPVGAKAFEIVHGVVQKAPQKSEKRDAKGRDVVSSGKLAVV</sequence>
<dbReference type="GO" id="GO:0004674">
    <property type="term" value="F:protein serine/threonine kinase activity"/>
    <property type="evidence" value="ECO:0007669"/>
    <property type="project" value="UniProtKB-KW"/>
</dbReference>
<keyword evidence="5" id="KW-0418">Kinase</keyword>
<dbReference type="GO" id="GO:0005634">
    <property type="term" value="C:nucleus"/>
    <property type="evidence" value="ECO:0007669"/>
    <property type="project" value="TreeGrafter"/>
</dbReference>
<evidence type="ECO:0000256" key="2">
    <source>
        <dbReference type="ARBA" id="ARBA00012513"/>
    </source>
</evidence>
<dbReference type="PROSITE" id="PS00108">
    <property type="entry name" value="PROTEIN_KINASE_ST"/>
    <property type="match status" value="1"/>
</dbReference>
<organism evidence="13 14">
    <name type="scientific">Salinomyces thailandicus</name>
    <dbReference type="NCBI Taxonomy" id="706561"/>
    <lineage>
        <taxon>Eukaryota</taxon>
        <taxon>Fungi</taxon>
        <taxon>Dikarya</taxon>
        <taxon>Ascomycota</taxon>
        <taxon>Pezizomycotina</taxon>
        <taxon>Dothideomycetes</taxon>
        <taxon>Dothideomycetidae</taxon>
        <taxon>Mycosphaerellales</taxon>
        <taxon>Teratosphaeriaceae</taxon>
        <taxon>Salinomyces</taxon>
    </lineage>
</organism>
<dbReference type="Pfam" id="PF00498">
    <property type="entry name" value="FHA"/>
    <property type="match status" value="1"/>
</dbReference>